<comment type="caution">
    <text evidence="2">The sequence shown here is derived from an EMBL/GenBank/DDBJ whole genome shotgun (WGS) entry which is preliminary data.</text>
</comment>
<name>A0ABQ6Y703_9GAMM</name>
<evidence type="ECO:0000313" key="2">
    <source>
        <dbReference type="EMBL" id="KAF0804912.1"/>
    </source>
</evidence>
<dbReference type="Proteomes" id="UP000771797">
    <property type="component" value="Unassembled WGS sequence"/>
</dbReference>
<proteinExistence type="predicted"/>
<sequence>MYESVSLSDAEDLLRFISPDLDRDEWFSVAGALKTEFGDAGQTPFDSWSQGGRSYDKGACASTWRSAKPGHYTIGTLVKMAKEGGWQPPGREALSPADLKRLRAEQEERRRQRQAEIEADEAKRNRLQVAVSEACTTIWNEHTRGLGSSPYLGKKGVGAHGIRFFSRSLLLVIDDQTETVRILTGADVKRFFADLPKPRPDHLSFLKFGPGAVAVPMRDVEGRIWAIQTINHQGTKLFPKYARKKGSFHVLGDLDGAQLVGFAEGYATAATCFEVGTGWPVVVCFDKGNMVSVAESLLPGREGVTPIWLADNDPPDEKTGKPAGLTAAQKCQSRFGGAILMPRFPGEAA</sequence>
<evidence type="ECO:0000313" key="3">
    <source>
        <dbReference type="Proteomes" id="UP000771797"/>
    </source>
</evidence>
<keyword evidence="3" id="KW-1185">Reference proteome</keyword>
<gene>
    <name evidence="2" type="ORF">A6D6_02676</name>
</gene>
<accession>A0ABQ6Y703</accession>
<reference evidence="2 3" key="1">
    <citation type="submission" date="2012-09" db="EMBL/GenBank/DDBJ databases">
        <title>Genome Sequence of alkane-degrading Bacterium Alcanivorax sp. 6-D-6.</title>
        <authorList>
            <person name="Lai Q."/>
            <person name="Shao Z."/>
        </authorList>
    </citation>
    <scope>NUCLEOTIDE SEQUENCE [LARGE SCALE GENOMIC DNA]</scope>
    <source>
        <strain evidence="2 3">6-D-6</strain>
    </source>
</reference>
<organism evidence="2 3">
    <name type="scientific">Alcanivorax xiamenensis</name>
    <dbReference type="NCBI Taxonomy" id="1177156"/>
    <lineage>
        <taxon>Bacteria</taxon>
        <taxon>Pseudomonadati</taxon>
        <taxon>Pseudomonadota</taxon>
        <taxon>Gammaproteobacteria</taxon>
        <taxon>Oceanospirillales</taxon>
        <taxon>Alcanivoracaceae</taxon>
        <taxon>Alcanivorax</taxon>
    </lineage>
</organism>
<dbReference type="EMBL" id="AQPF01000023">
    <property type="protein sequence ID" value="KAF0804912.1"/>
    <property type="molecule type" value="Genomic_DNA"/>
</dbReference>
<dbReference type="InterPro" id="IPR014819">
    <property type="entry name" value="PriCT_2"/>
</dbReference>
<feature type="domain" description="Primase C-terminal 2" evidence="1">
    <location>
        <begin position="11"/>
        <end position="81"/>
    </location>
</feature>
<dbReference type="Pfam" id="PF08707">
    <property type="entry name" value="PriCT_2"/>
    <property type="match status" value="1"/>
</dbReference>
<protein>
    <recommendedName>
        <fullName evidence="1">Primase C-terminal 2 domain-containing protein</fullName>
    </recommendedName>
</protein>
<dbReference type="RefSeq" id="WP_159661022.1">
    <property type="nucleotide sequence ID" value="NZ_AQPF01000023.1"/>
</dbReference>
<evidence type="ECO:0000259" key="1">
    <source>
        <dbReference type="Pfam" id="PF08707"/>
    </source>
</evidence>